<dbReference type="GO" id="GO:0010181">
    <property type="term" value="F:FMN binding"/>
    <property type="evidence" value="ECO:0007669"/>
    <property type="project" value="InterPro"/>
</dbReference>
<dbReference type="InterPro" id="IPR012349">
    <property type="entry name" value="Split_barrel_FMN-bd"/>
</dbReference>
<accession>A0A937A7E6</accession>
<dbReference type="EMBL" id="JAERQJ010000010">
    <property type="protein sequence ID" value="MBL0685624.1"/>
    <property type="molecule type" value="Genomic_DNA"/>
</dbReference>
<feature type="domain" description="Flavin reductase like" evidence="5">
    <location>
        <begin position="32"/>
        <end position="165"/>
    </location>
</feature>
<dbReference type="SUPFAM" id="SSF50475">
    <property type="entry name" value="FMN-binding split barrel"/>
    <property type="match status" value="1"/>
</dbReference>
<dbReference type="RefSeq" id="WP_201923903.1">
    <property type="nucleotide sequence ID" value="NZ_BAABAX010000030.1"/>
</dbReference>
<gene>
    <name evidence="6" type="ORF">JJQ60_18960</name>
</gene>
<protein>
    <submittedName>
        <fullName evidence="6">Flavin reductase</fullName>
    </submittedName>
</protein>
<dbReference type="PANTHER" id="PTHR33798">
    <property type="entry name" value="FLAVOPROTEIN OXYGENASE"/>
    <property type="match status" value="1"/>
</dbReference>
<evidence type="ECO:0000256" key="3">
    <source>
        <dbReference type="ARBA" id="ARBA00022643"/>
    </source>
</evidence>
<comment type="similarity">
    <text evidence="4">Belongs to the flavoredoxin family.</text>
</comment>
<dbReference type="GO" id="GO:0016646">
    <property type="term" value="F:oxidoreductase activity, acting on the CH-NH group of donors, NAD or NADP as acceptor"/>
    <property type="evidence" value="ECO:0007669"/>
    <property type="project" value="UniProtKB-ARBA"/>
</dbReference>
<comment type="caution">
    <text evidence="6">The sequence shown here is derived from an EMBL/GenBank/DDBJ whole genome shotgun (WGS) entry which is preliminary data.</text>
</comment>
<sequence>MNHFTIQDLLELPSRYRANLINSCTGYKSSNLLGTKDTEGNTNVAIFNSIIHIGSNPPMLGFILRPTTVSRGTYKNLKETGVFTVNQVHKTIIADAHHTAAKYDEGVSEFDKTELQEKYRDDFYAPYVKNSPIQLGCKYLNEYVIKENDTILVIGAIEHIYIDNNIMHKDGWAQLDKAQTVSCIGLDGYALPSLLDRFQYAKPDEKTQSLLKKS</sequence>
<reference evidence="6" key="1">
    <citation type="submission" date="2021-01" db="EMBL/GenBank/DDBJ databases">
        <authorList>
            <person name="Zhong Y.L."/>
        </authorList>
    </citation>
    <scope>NUCLEOTIDE SEQUENCE</scope>
    <source>
        <strain evidence="6">KCTC 23302</strain>
    </source>
</reference>
<keyword evidence="2" id="KW-0285">Flavoprotein</keyword>
<dbReference type="Gene3D" id="2.30.110.10">
    <property type="entry name" value="Electron Transport, Fmn-binding Protein, Chain A"/>
    <property type="match status" value="1"/>
</dbReference>
<dbReference type="PANTHER" id="PTHR33798:SF5">
    <property type="entry name" value="FLAVIN REDUCTASE LIKE DOMAIN-CONTAINING PROTEIN"/>
    <property type="match status" value="1"/>
</dbReference>
<evidence type="ECO:0000256" key="1">
    <source>
        <dbReference type="ARBA" id="ARBA00001917"/>
    </source>
</evidence>
<name>A0A937A7E6_9FLAO</name>
<proteinExistence type="inferred from homology"/>
<keyword evidence="3" id="KW-0288">FMN</keyword>
<evidence type="ECO:0000256" key="4">
    <source>
        <dbReference type="ARBA" id="ARBA00038054"/>
    </source>
</evidence>
<evidence type="ECO:0000313" key="7">
    <source>
        <dbReference type="Proteomes" id="UP000651057"/>
    </source>
</evidence>
<dbReference type="Proteomes" id="UP000651057">
    <property type="component" value="Unassembled WGS sequence"/>
</dbReference>
<organism evidence="6 7">
    <name type="scientific">Aquimarina mytili</name>
    <dbReference type="NCBI Taxonomy" id="874423"/>
    <lineage>
        <taxon>Bacteria</taxon>
        <taxon>Pseudomonadati</taxon>
        <taxon>Bacteroidota</taxon>
        <taxon>Flavobacteriia</taxon>
        <taxon>Flavobacteriales</taxon>
        <taxon>Flavobacteriaceae</taxon>
        <taxon>Aquimarina</taxon>
    </lineage>
</organism>
<keyword evidence="7" id="KW-1185">Reference proteome</keyword>
<dbReference type="InterPro" id="IPR002563">
    <property type="entry name" value="Flavin_Rdtase-like_dom"/>
</dbReference>
<comment type="cofactor">
    <cofactor evidence="1">
        <name>FMN</name>
        <dbReference type="ChEBI" id="CHEBI:58210"/>
    </cofactor>
</comment>
<evidence type="ECO:0000256" key="2">
    <source>
        <dbReference type="ARBA" id="ARBA00022630"/>
    </source>
</evidence>
<evidence type="ECO:0000313" key="6">
    <source>
        <dbReference type="EMBL" id="MBL0685624.1"/>
    </source>
</evidence>
<dbReference type="AlphaFoldDB" id="A0A937A7E6"/>
<evidence type="ECO:0000259" key="5">
    <source>
        <dbReference type="Pfam" id="PF01613"/>
    </source>
</evidence>
<dbReference type="Pfam" id="PF01613">
    <property type="entry name" value="Flavin_Reduct"/>
    <property type="match status" value="1"/>
</dbReference>